<keyword evidence="2" id="KW-1185">Reference proteome</keyword>
<accession>A0ABW9CTE1</accession>
<dbReference type="EMBL" id="JAQQDB010000040">
    <property type="protein sequence ID" value="MFM0521836.1"/>
    <property type="molecule type" value="Genomic_DNA"/>
</dbReference>
<reference evidence="1 2" key="1">
    <citation type="journal article" date="2024" name="Chem. Sci.">
        <title>Discovery of megapolipeptins by genome mining of a Burkholderiales bacteria collection.</title>
        <authorList>
            <person name="Paulo B.S."/>
            <person name="Recchia M.J.J."/>
            <person name="Lee S."/>
            <person name="Fergusson C.H."/>
            <person name="Romanowski S.B."/>
            <person name="Hernandez A."/>
            <person name="Krull N."/>
            <person name="Liu D.Y."/>
            <person name="Cavanagh H."/>
            <person name="Bos A."/>
            <person name="Gray C.A."/>
            <person name="Murphy B.T."/>
            <person name="Linington R.G."/>
            <person name="Eustaquio A.S."/>
        </authorList>
    </citation>
    <scope>NUCLEOTIDE SEQUENCE [LARGE SCALE GENOMIC DNA]</scope>
    <source>
        <strain evidence="1 2">RL17-374-BIF-D</strain>
    </source>
</reference>
<evidence type="ECO:0000313" key="1">
    <source>
        <dbReference type="EMBL" id="MFM0521836.1"/>
    </source>
</evidence>
<organism evidence="1 2">
    <name type="scientific">Caballeronia jiangsuensis</name>
    <dbReference type="NCBI Taxonomy" id="1458357"/>
    <lineage>
        <taxon>Bacteria</taxon>
        <taxon>Pseudomonadati</taxon>
        <taxon>Pseudomonadota</taxon>
        <taxon>Betaproteobacteria</taxon>
        <taxon>Burkholderiales</taxon>
        <taxon>Burkholderiaceae</taxon>
        <taxon>Caballeronia</taxon>
    </lineage>
</organism>
<dbReference type="RefSeq" id="WP_408163490.1">
    <property type="nucleotide sequence ID" value="NZ_JAQQDB010000040.1"/>
</dbReference>
<protein>
    <submittedName>
        <fullName evidence="1">Uncharacterized protein</fullName>
    </submittedName>
</protein>
<sequence length="190" mass="22080">MATLVSALVFIVGWFVAHDLAARRDLSARRENGKRGHIERQISELYGPLLGLIEDSGATFDIAARKLLCNDRGGIDFHRFSPEDDRFWRYFIERYFIPINAQIRMLIRTKMHLLEDGRLSDSFAEFSGTRPASKSYTDFGKTRALNPWMFKVPRGQQIFRMTWSTRLPCCARNTRLCSDRSCRDLSPLRR</sequence>
<comment type="caution">
    <text evidence="1">The sequence shown here is derived from an EMBL/GenBank/DDBJ whole genome shotgun (WGS) entry which is preliminary data.</text>
</comment>
<proteinExistence type="predicted"/>
<evidence type="ECO:0000313" key="2">
    <source>
        <dbReference type="Proteomes" id="UP001629462"/>
    </source>
</evidence>
<dbReference type="Proteomes" id="UP001629462">
    <property type="component" value="Unassembled WGS sequence"/>
</dbReference>
<name>A0ABW9CTE1_9BURK</name>
<gene>
    <name evidence="1" type="ORF">PQR08_30895</name>
</gene>